<accession>M2N268</accession>
<dbReference type="HOGENOM" id="CLU_1854880_0_0_1"/>
<dbReference type="Proteomes" id="UP000011761">
    <property type="component" value="Unassembled WGS sequence"/>
</dbReference>
<gene>
    <name evidence="1" type="ORF">BAUCODRAFT_261947</name>
</gene>
<evidence type="ECO:0000313" key="2">
    <source>
        <dbReference type="Proteomes" id="UP000011761"/>
    </source>
</evidence>
<organism evidence="1 2">
    <name type="scientific">Baudoinia panamericana (strain UAMH 10762)</name>
    <name type="common">Angels' share fungus</name>
    <name type="synonym">Baudoinia compniacensis (strain UAMH 10762)</name>
    <dbReference type="NCBI Taxonomy" id="717646"/>
    <lineage>
        <taxon>Eukaryota</taxon>
        <taxon>Fungi</taxon>
        <taxon>Dikarya</taxon>
        <taxon>Ascomycota</taxon>
        <taxon>Pezizomycotina</taxon>
        <taxon>Dothideomycetes</taxon>
        <taxon>Dothideomycetidae</taxon>
        <taxon>Mycosphaerellales</taxon>
        <taxon>Teratosphaeriaceae</taxon>
        <taxon>Baudoinia</taxon>
    </lineage>
</organism>
<reference evidence="1 2" key="1">
    <citation type="journal article" date="2012" name="PLoS Pathog.">
        <title>Diverse lifestyles and strategies of plant pathogenesis encoded in the genomes of eighteen Dothideomycetes fungi.</title>
        <authorList>
            <person name="Ohm R.A."/>
            <person name="Feau N."/>
            <person name="Henrissat B."/>
            <person name="Schoch C.L."/>
            <person name="Horwitz B.A."/>
            <person name="Barry K.W."/>
            <person name="Condon B.J."/>
            <person name="Copeland A.C."/>
            <person name="Dhillon B."/>
            <person name="Glaser F."/>
            <person name="Hesse C.N."/>
            <person name="Kosti I."/>
            <person name="LaButti K."/>
            <person name="Lindquist E.A."/>
            <person name="Lucas S."/>
            <person name="Salamov A.A."/>
            <person name="Bradshaw R.E."/>
            <person name="Ciuffetti L."/>
            <person name="Hamelin R.C."/>
            <person name="Kema G.H.J."/>
            <person name="Lawrence C."/>
            <person name="Scott J.A."/>
            <person name="Spatafora J.W."/>
            <person name="Turgeon B.G."/>
            <person name="de Wit P.J.G.M."/>
            <person name="Zhong S."/>
            <person name="Goodwin S.B."/>
            <person name="Grigoriev I.V."/>
        </authorList>
    </citation>
    <scope>NUCLEOTIDE SEQUENCE [LARGE SCALE GENOMIC DNA]</scope>
    <source>
        <strain evidence="1 2">UAMH 10762</strain>
    </source>
</reference>
<dbReference type="EMBL" id="KB445561">
    <property type="protein sequence ID" value="EMC92775.1"/>
    <property type="molecule type" value="Genomic_DNA"/>
</dbReference>
<dbReference type="KEGG" id="bcom:BAUCODRAFT_261947"/>
<dbReference type="RefSeq" id="XP_007680107.1">
    <property type="nucleotide sequence ID" value="XM_007681917.1"/>
</dbReference>
<evidence type="ECO:0000313" key="1">
    <source>
        <dbReference type="EMBL" id="EMC92775.1"/>
    </source>
</evidence>
<protein>
    <submittedName>
        <fullName evidence="1">Uncharacterized protein</fullName>
    </submittedName>
</protein>
<name>M2N268_BAUPA</name>
<proteinExistence type="predicted"/>
<dbReference type="AlphaFoldDB" id="M2N268"/>
<keyword evidence="2" id="KW-1185">Reference proteome</keyword>
<dbReference type="GeneID" id="19110387"/>
<sequence>MRSGYTEEEFKGITETALFEPLMLVYGPLQLLLLHRLNATRYFAAFVAPLSYSPVLLEPLKPELRTLLEPMPTLMQPSISVLEMTEPEFLSFLNMPPTLSDPYTSLPYLSTQQQSKSLLEMTELEFLALLNMPPTLPL</sequence>